<dbReference type="RefSeq" id="WP_091818291.1">
    <property type="nucleotide sequence ID" value="NZ_FOCW01000012.1"/>
</dbReference>
<proteinExistence type="predicted"/>
<dbReference type="Proteomes" id="UP000199531">
    <property type="component" value="Unassembled WGS sequence"/>
</dbReference>
<evidence type="ECO:0000256" key="1">
    <source>
        <dbReference type="SAM" id="Phobius"/>
    </source>
</evidence>
<feature type="transmembrane region" description="Helical" evidence="1">
    <location>
        <begin position="187"/>
        <end position="213"/>
    </location>
</feature>
<evidence type="ECO:0000313" key="4">
    <source>
        <dbReference type="Proteomes" id="UP000199531"/>
    </source>
</evidence>
<dbReference type="Pfam" id="PF00892">
    <property type="entry name" value="EamA"/>
    <property type="match status" value="1"/>
</dbReference>
<keyword evidence="1" id="KW-0812">Transmembrane</keyword>
<dbReference type="SUPFAM" id="SSF103481">
    <property type="entry name" value="Multidrug resistance efflux transporter EmrE"/>
    <property type="match status" value="1"/>
</dbReference>
<feature type="transmembrane region" description="Helical" evidence="1">
    <location>
        <begin position="278"/>
        <end position="296"/>
    </location>
</feature>
<dbReference type="AlphaFoldDB" id="A0A1H8KQ15"/>
<keyword evidence="1" id="KW-1133">Transmembrane helix</keyword>
<dbReference type="InterPro" id="IPR037185">
    <property type="entry name" value="EmrE-like"/>
</dbReference>
<feature type="transmembrane region" description="Helical" evidence="1">
    <location>
        <begin position="121"/>
        <end position="139"/>
    </location>
</feature>
<dbReference type="EMBL" id="FOCW01000012">
    <property type="protein sequence ID" value="SEN94964.1"/>
    <property type="molecule type" value="Genomic_DNA"/>
</dbReference>
<dbReference type="STRING" id="1121117.SAMN02745977_02418"/>
<dbReference type="OrthoDB" id="5295396at2"/>
<name>A0A1H8KQ15_9BURK</name>
<feature type="transmembrane region" description="Helical" evidence="1">
    <location>
        <begin position="68"/>
        <end position="87"/>
    </location>
</feature>
<protein>
    <submittedName>
        <fullName evidence="3">EamA-like transporter family protein</fullName>
    </submittedName>
</protein>
<gene>
    <name evidence="3" type="ORF">SAMN02745977_02418</name>
</gene>
<dbReference type="GO" id="GO:0016020">
    <property type="term" value="C:membrane"/>
    <property type="evidence" value="ECO:0007669"/>
    <property type="project" value="InterPro"/>
</dbReference>
<keyword evidence="4" id="KW-1185">Reference proteome</keyword>
<organism evidence="3 4">
    <name type="scientific">Brachymonas denitrificans DSM 15123</name>
    <dbReference type="NCBI Taxonomy" id="1121117"/>
    <lineage>
        <taxon>Bacteria</taxon>
        <taxon>Pseudomonadati</taxon>
        <taxon>Pseudomonadota</taxon>
        <taxon>Betaproteobacteria</taxon>
        <taxon>Burkholderiales</taxon>
        <taxon>Comamonadaceae</taxon>
        <taxon>Brachymonas</taxon>
    </lineage>
</organism>
<sequence>MRRSSSPLLPSLAIALNALIWGLSWWPLHQLQARGLHPLWATVLMYCVPVLAMLAWRRWPLQWLRTRADLWWLMLAAGLTNTCFNWAVTIGDVIRVVILFYLMPVWAVLLAWWWLGEKPTLMAALRVVVALAGVSLVMQPEGADWTQWRFPLPSSLADVLAVLGGLFFAATNVLLNRTADTPPESRVYAMFIGGVVLGTATAAGALSAGLLGVTPIPPLAFGWAALVVVFSLGFIVSNVALQYGSARLSAHTMSLIMLLEVLFAAVSAAALGTAQLNMQVLVGGTLVMSAALMAAISSH</sequence>
<feature type="domain" description="EamA" evidence="2">
    <location>
        <begin position="12"/>
        <end position="138"/>
    </location>
</feature>
<dbReference type="PANTHER" id="PTHR22911">
    <property type="entry name" value="ACYL-MALONYL CONDENSING ENZYME-RELATED"/>
    <property type="match status" value="1"/>
</dbReference>
<feature type="transmembrane region" description="Helical" evidence="1">
    <location>
        <begin position="93"/>
        <end position="114"/>
    </location>
</feature>
<evidence type="ECO:0000313" key="3">
    <source>
        <dbReference type="EMBL" id="SEN94964.1"/>
    </source>
</evidence>
<evidence type="ECO:0000259" key="2">
    <source>
        <dbReference type="Pfam" id="PF00892"/>
    </source>
</evidence>
<feature type="transmembrane region" description="Helical" evidence="1">
    <location>
        <begin position="219"/>
        <end position="241"/>
    </location>
</feature>
<feature type="transmembrane region" description="Helical" evidence="1">
    <location>
        <begin position="253"/>
        <end position="272"/>
    </location>
</feature>
<accession>A0A1H8KQ15</accession>
<dbReference type="InterPro" id="IPR000620">
    <property type="entry name" value="EamA_dom"/>
</dbReference>
<feature type="transmembrane region" description="Helical" evidence="1">
    <location>
        <begin position="7"/>
        <end position="26"/>
    </location>
</feature>
<feature type="transmembrane region" description="Helical" evidence="1">
    <location>
        <begin position="38"/>
        <end position="56"/>
    </location>
</feature>
<reference evidence="3 4" key="1">
    <citation type="submission" date="2016-10" db="EMBL/GenBank/DDBJ databases">
        <authorList>
            <person name="de Groot N.N."/>
        </authorList>
    </citation>
    <scope>NUCLEOTIDE SEQUENCE [LARGE SCALE GENOMIC DNA]</scope>
    <source>
        <strain evidence="3 4">DSM 15123</strain>
    </source>
</reference>
<keyword evidence="1" id="KW-0472">Membrane</keyword>
<feature type="transmembrane region" description="Helical" evidence="1">
    <location>
        <begin position="159"/>
        <end position="175"/>
    </location>
</feature>